<dbReference type="eggNOG" id="COG0793">
    <property type="taxonomic scope" value="Bacteria"/>
</dbReference>
<dbReference type="Gene3D" id="2.30.42.10">
    <property type="match status" value="1"/>
</dbReference>
<comment type="similarity">
    <text evidence="1 5">Belongs to the peptidase S41A family.</text>
</comment>
<evidence type="ECO:0000256" key="3">
    <source>
        <dbReference type="ARBA" id="ARBA00022801"/>
    </source>
</evidence>
<evidence type="ECO:0000313" key="9">
    <source>
        <dbReference type="EMBL" id="EGL42049.1"/>
    </source>
</evidence>
<evidence type="ECO:0000313" key="10">
    <source>
        <dbReference type="Proteomes" id="UP000003242"/>
    </source>
</evidence>
<keyword evidence="4 5" id="KW-0720">Serine protease</keyword>
<dbReference type="SUPFAM" id="SSF50156">
    <property type="entry name" value="PDZ domain-like"/>
    <property type="match status" value="1"/>
</dbReference>
<dbReference type="STRING" id="699218.HMPREF0889_1054"/>
<dbReference type="NCBIfam" id="TIGR00225">
    <property type="entry name" value="prc"/>
    <property type="match status" value="1"/>
</dbReference>
<reference evidence="8" key="2">
    <citation type="submission" date="2009-12" db="EMBL/GenBank/DDBJ databases">
        <authorList>
            <person name="Madupu R."/>
            <person name="Durkin A.S."/>
            <person name="Torralba M."/>
            <person name="Methe B."/>
            <person name="Sutton G.G."/>
            <person name="Strausberg R.L."/>
            <person name="Nelson K.E."/>
        </authorList>
    </citation>
    <scope>NUCLEOTIDE SEQUENCE</scope>
    <source>
        <strain evidence="8">28L</strain>
    </source>
</reference>
<dbReference type="RefSeq" id="WP_007390510.1">
    <property type="nucleotide sequence ID" value="NZ_ADGP01000021.1"/>
</dbReference>
<dbReference type="GO" id="GO:0006508">
    <property type="term" value="P:proteolysis"/>
    <property type="evidence" value="ECO:0007669"/>
    <property type="project" value="UniProtKB-KW"/>
</dbReference>
<protein>
    <submittedName>
        <fullName evidence="8">Peptidase, S41 family</fullName>
        <ecNumber evidence="8">3.4.21.-</ecNumber>
    </submittedName>
</protein>
<dbReference type="InterPro" id="IPR036034">
    <property type="entry name" value="PDZ_sf"/>
</dbReference>
<dbReference type="Proteomes" id="UP000004018">
    <property type="component" value="Unassembled WGS sequence"/>
</dbReference>
<keyword evidence="6" id="KW-0812">Transmembrane</keyword>
<dbReference type="InterPro" id="IPR055210">
    <property type="entry name" value="CtpA/B_N"/>
</dbReference>
<dbReference type="PROSITE" id="PS50106">
    <property type="entry name" value="PDZ"/>
    <property type="match status" value="1"/>
</dbReference>
<dbReference type="InterPro" id="IPR005151">
    <property type="entry name" value="Tail-specific_protease"/>
</dbReference>
<dbReference type="OrthoDB" id="9812068at2"/>
<dbReference type="Pfam" id="PF17820">
    <property type="entry name" value="PDZ_6"/>
    <property type="match status" value="1"/>
</dbReference>
<gene>
    <name evidence="8" type="ORF">HMPREF0889_1054</name>
    <name evidence="9" type="ORF">HMPREF1039_0253</name>
</gene>
<dbReference type="Proteomes" id="UP000003242">
    <property type="component" value="Unassembled WGS sequence"/>
</dbReference>
<dbReference type="InterPro" id="IPR029045">
    <property type="entry name" value="ClpP/crotonase-like_dom_sf"/>
</dbReference>
<dbReference type="AlphaFoldDB" id="D3LVP7"/>
<evidence type="ECO:0000313" key="11">
    <source>
        <dbReference type="Proteomes" id="UP000004018"/>
    </source>
</evidence>
<comment type="caution">
    <text evidence="8">The sequence shown here is derived from an EMBL/GenBank/DDBJ whole genome shotgun (WGS) entry which is preliminary data.</text>
</comment>
<evidence type="ECO:0000256" key="6">
    <source>
        <dbReference type="SAM" id="Phobius"/>
    </source>
</evidence>
<dbReference type="EMBL" id="ADGP01000021">
    <property type="protein sequence ID" value="EFD93700.1"/>
    <property type="molecule type" value="Genomic_DNA"/>
</dbReference>
<keyword evidence="3 5" id="KW-0378">Hydrolase</keyword>
<dbReference type="CDD" id="cd07560">
    <property type="entry name" value="Peptidase_S41_CPP"/>
    <property type="match status" value="1"/>
</dbReference>
<dbReference type="PANTHER" id="PTHR32060">
    <property type="entry name" value="TAIL-SPECIFIC PROTEASE"/>
    <property type="match status" value="1"/>
</dbReference>
<proteinExistence type="inferred from homology"/>
<dbReference type="PANTHER" id="PTHR32060:SF30">
    <property type="entry name" value="CARBOXY-TERMINAL PROCESSING PROTEASE CTPA"/>
    <property type="match status" value="1"/>
</dbReference>
<dbReference type="InterPro" id="IPR001478">
    <property type="entry name" value="PDZ"/>
</dbReference>
<dbReference type="MEROPS" id="S41.004"/>
<keyword evidence="11" id="KW-1185">Reference proteome</keyword>
<dbReference type="SMART" id="SM00245">
    <property type="entry name" value="TSPc"/>
    <property type="match status" value="1"/>
</dbReference>
<dbReference type="EMBL" id="AFIJ01000007">
    <property type="protein sequence ID" value="EGL42049.1"/>
    <property type="molecule type" value="Genomic_DNA"/>
</dbReference>
<dbReference type="Pfam" id="PF03572">
    <property type="entry name" value="Peptidase_S41"/>
    <property type="match status" value="1"/>
</dbReference>
<dbReference type="Gene3D" id="3.30.750.44">
    <property type="match status" value="1"/>
</dbReference>
<dbReference type="InterPro" id="IPR004447">
    <property type="entry name" value="Peptidase_S41A"/>
</dbReference>
<dbReference type="InterPro" id="IPR041489">
    <property type="entry name" value="PDZ_6"/>
</dbReference>
<keyword evidence="2 5" id="KW-0645">Protease</keyword>
<reference evidence="10" key="1">
    <citation type="submission" date="2009-12" db="EMBL/GenBank/DDBJ databases">
        <title>Sequence of Clostridiales genomosp. BVAB3 str. UPII9-5.</title>
        <authorList>
            <person name="Madupu R."/>
            <person name="Durkin A.S."/>
            <person name="Torralba M."/>
            <person name="Methe B."/>
            <person name="Sutton G.G."/>
            <person name="Strausberg R.L."/>
            <person name="Nelson K.E."/>
        </authorList>
    </citation>
    <scope>NUCLEOTIDE SEQUENCE [LARGE SCALE GENOMIC DNA]</scope>
    <source>
        <strain evidence="10">28L</strain>
    </source>
</reference>
<evidence type="ECO:0000256" key="4">
    <source>
        <dbReference type="ARBA" id="ARBA00022825"/>
    </source>
</evidence>
<feature type="domain" description="PDZ" evidence="7">
    <location>
        <begin position="113"/>
        <end position="201"/>
    </location>
</feature>
<keyword evidence="6" id="KW-1133">Transmembrane helix</keyword>
<dbReference type="SMART" id="SM00228">
    <property type="entry name" value="PDZ"/>
    <property type="match status" value="1"/>
</dbReference>
<evidence type="ECO:0000259" key="7">
    <source>
        <dbReference type="PROSITE" id="PS50106"/>
    </source>
</evidence>
<dbReference type="EC" id="3.4.21.-" evidence="8"/>
<evidence type="ECO:0000313" key="8">
    <source>
        <dbReference type="EMBL" id="EFD93700.1"/>
    </source>
</evidence>
<dbReference type="CDD" id="cd06782">
    <property type="entry name" value="cpPDZ_CPP-like"/>
    <property type="match status" value="1"/>
</dbReference>
<feature type="transmembrane region" description="Helical" evidence="6">
    <location>
        <begin position="37"/>
        <end position="60"/>
    </location>
</feature>
<dbReference type="GO" id="GO:0030288">
    <property type="term" value="C:outer membrane-bounded periplasmic space"/>
    <property type="evidence" value="ECO:0007669"/>
    <property type="project" value="TreeGrafter"/>
</dbReference>
<dbReference type="GO" id="GO:0007165">
    <property type="term" value="P:signal transduction"/>
    <property type="evidence" value="ECO:0007669"/>
    <property type="project" value="TreeGrafter"/>
</dbReference>
<name>D3LVP7_9FIRM</name>
<dbReference type="GO" id="GO:0004175">
    <property type="term" value="F:endopeptidase activity"/>
    <property type="evidence" value="ECO:0007669"/>
    <property type="project" value="TreeGrafter"/>
</dbReference>
<dbReference type="GO" id="GO:0008236">
    <property type="term" value="F:serine-type peptidase activity"/>
    <property type="evidence" value="ECO:0007669"/>
    <property type="project" value="UniProtKB-KW"/>
</dbReference>
<evidence type="ECO:0000256" key="1">
    <source>
        <dbReference type="ARBA" id="ARBA00009179"/>
    </source>
</evidence>
<sequence>MKGKFRLFSLWRQVHEEKRVDVSTTAAVKKHTYISRILRFSVTFVGGFVVLTGLISYVFFATPWAMFRLYKAMELVRTQYAGTVAQKKLFDGLLSGAVASLGDRHSTYMNAEDLAAFKQQIGASYAGVGVVIGKNNDGAVVIQMLLDTETPSPAQQAHLRKGDCITAINGVSAAQDSLETIAEKIRGPLGSKVVLTIVRDGVSRQVTLVRQNLQIKMVKGRMIPHSEVAYIRIYGFSENSARDFTQVYASLRKQGMKKLILDLRNNPGGLVEEAVGVATNFVPKNSTIISFTTTGGKQQRFKAAGTDRTLPIAVLINRQSASASEIIAGDIQDLHLGKVFGTRSYGKGTVQNMYELSSQQAIKLTIAKYHTSSGREIDGTGIIPDQAVPEHSQAVVDETFDAALQWLDPTYKKSGTVTAIPLD</sequence>
<evidence type="ECO:0000256" key="2">
    <source>
        <dbReference type="ARBA" id="ARBA00022670"/>
    </source>
</evidence>
<accession>D3LVP7</accession>
<dbReference type="Gene3D" id="3.90.226.10">
    <property type="entry name" value="2-enoyl-CoA Hydratase, Chain A, domain 1"/>
    <property type="match status" value="1"/>
</dbReference>
<dbReference type="SUPFAM" id="SSF52096">
    <property type="entry name" value="ClpP/crotonase"/>
    <property type="match status" value="1"/>
</dbReference>
<keyword evidence="6" id="KW-0472">Membrane</keyword>
<evidence type="ECO:0000256" key="5">
    <source>
        <dbReference type="RuleBase" id="RU004404"/>
    </source>
</evidence>
<dbReference type="Pfam" id="PF22694">
    <property type="entry name" value="CtpB_N-like"/>
    <property type="match status" value="1"/>
</dbReference>
<organism evidence="8 10">
    <name type="scientific">Megasphaera lornae</name>
    <dbReference type="NCBI Taxonomy" id="1000568"/>
    <lineage>
        <taxon>Bacteria</taxon>
        <taxon>Bacillati</taxon>
        <taxon>Bacillota</taxon>
        <taxon>Negativicutes</taxon>
        <taxon>Veillonellales</taxon>
        <taxon>Veillonellaceae</taxon>
        <taxon>Megasphaera</taxon>
    </lineage>
</organism>
<reference evidence="9 11" key="3">
    <citation type="submission" date="2011-04" db="EMBL/GenBank/DDBJ databases">
        <authorList>
            <person name="Harkins D.M."/>
            <person name="Madupu R."/>
            <person name="Durkin A.S."/>
            <person name="Torralba M."/>
            <person name="Methe B."/>
            <person name="Sutton G.G."/>
            <person name="Nelson K.E."/>
        </authorList>
    </citation>
    <scope>NUCLEOTIDE SEQUENCE [LARGE SCALE GENOMIC DNA]</scope>
    <source>
        <strain evidence="9 11">UPII 199-6</strain>
    </source>
</reference>